<dbReference type="Proteomes" id="UP001549104">
    <property type="component" value="Unassembled WGS sequence"/>
</dbReference>
<protein>
    <submittedName>
        <fullName evidence="2">Uncharacterized protein</fullName>
    </submittedName>
</protein>
<evidence type="ECO:0000313" key="3">
    <source>
        <dbReference type="Proteomes" id="UP001549104"/>
    </source>
</evidence>
<keyword evidence="1" id="KW-0812">Transmembrane</keyword>
<accession>A0ABV2KGB4</accession>
<reference evidence="2 3" key="1">
    <citation type="submission" date="2024-06" db="EMBL/GenBank/DDBJ databases">
        <title>Sorghum-associated microbial communities from plants grown in Nebraska, USA.</title>
        <authorList>
            <person name="Schachtman D."/>
        </authorList>
    </citation>
    <scope>NUCLEOTIDE SEQUENCE [LARGE SCALE GENOMIC DNA]</scope>
    <source>
        <strain evidence="2 3">1288</strain>
    </source>
</reference>
<keyword evidence="3" id="KW-1185">Reference proteome</keyword>
<feature type="transmembrane region" description="Helical" evidence="1">
    <location>
        <begin position="34"/>
        <end position="52"/>
    </location>
</feature>
<dbReference type="RefSeq" id="WP_067207961.1">
    <property type="nucleotide sequence ID" value="NZ_CP014616.1"/>
</dbReference>
<evidence type="ECO:0000256" key="1">
    <source>
        <dbReference type="SAM" id="Phobius"/>
    </source>
</evidence>
<keyword evidence="1" id="KW-1133">Transmembrane helix</keyword>
<keyword evidence="1" id="KW-0472">Membrane</keyword>
<sequence length="62" mass="6734">MDRFILLMLASILAGFALLKVPLSDTFLAGLEPITNLIGILAIVIFSLVLMYKGLMALLGRK</sequence>
<proteinExistence type="predicted"/>
<organism evidence="2 3">
    <name type="scientific">Sporosarcina psychrophila</name>
    <name type="common">Bacillus psychrophilus</name>
    <dbReference type="NCBI Taxonomy" id="1476"/>
    <lineage>
        <taxon>Bacteria</taxon>
        <taxon>Bacillati</taxon>
        <taxon>Bacillota</taxon>
        <taxon>Bacilli</taxon>
        <taxon>Bacillales</taxon>
        <taxon>Caryophanaceae</taxon>
        <taxon>Sporosarcina</taxon>
    </lineage>
</organism>
<evidence type="ECO:0000313" key="2">
    <source>
        <dbReference type="EMBL" id="MET3659043.1"/>
    </source>
</evidence>
<name>A0ABV2KGB4_SPOPS</name>
<dbReference type="EMBL" id="JBEPME010000007">
    <property type="protein sequence ID" value="MET3659043.1"/>
    <property type="molecule type" value="Genomic_DNA"/>
</dbReference>
<comment type="caution">
    <text evidence="2">The sequence shown here is derived from an EMBL/GenBank/DDBJ whole genome shotgun (WGS) entry which is preliminary data.</text>
</comment>
<gene>
    <name evidence="2" type="ORF">ABIC55_004162</name>
</gene>